<dbReference type="PROSITE" id="PS51318">
    <property type="entry name" value="TAT"/>
    <property type="match status" value="1"/>
</dbReference>
<gene>
    <name evidence="3" type="ORF">YP76_00180</name>
</gene>
<dbReference type="PANTHER" id="PTHR46623:SF6">
    <property type="entry name" value="ALPHA_BETA-HYDROLASES SUPERFAMILY PROTEIN"/>
    <property type="match status" value="1"/>
</dbReference>
<dbReference type="Gene3D" id="3.40.50.1820">
    <property type="entry name" value="alpha/beta hydrolase"/>
    <property type="match status" value="1"/>
</dbReference>
<comment type="caution">
    <text evidence="3">The sequence shown here is derived from an EMBL/GenBank/DDBJ whole genome shotgun (WGS) entry which is preliminary data.</text>
</comment>
<evidence type="ECO:0000313" key="4">
    <source>
        <dbReference type="Proteomes" id="UP000033874"/>
    </source>
</evidence>
<dbReference type="EMBL" id="LBIC01000001">
    <property type="protein sequence ID" value="KKW93171.1"/>
    <property type="molecule type" value="Genomic_DNA"/>
</dbReference>
<dbReference type="InterPro" id="IPR029058">
    <property type="entry name" value="AB_hydrolase_fold"/>
</dbReference>
<keyword evidence="4" id="KW-1185">Reference proteome</keyword>
<organism evidence="3 4">
    <name type="scientific">Sphingobium chungbukense</name>
    <dbReference type="NCBI Taxonomy" id="56193"/>
    <lineage>
        <taxon>Bacteria</taxon>
        <taxon>Pseudomonadati</taxon>
        <taxon>Pseudomonadota</taxon>
        <taxon>Alphaproteobacteria</taxon>
        <taxon>Sphingomonadales</taxon>
        <taxon>Sphingomonadaceae</taxon>
        <taxon>Sphingobium</taxon>
    </lineage>
</organism>
<accession>A0A0M3AW77</accession>
<dbReference type="PANTHER" id="PTHR46623">
    <property type="entry name" value="CARBOXYMETHYLENEBUTENOLIDASE-RELATED"/>
    <property type="match status" value="1"/>
</dbReference>
<protein>
    <submittedName>
        <fullName evidence="3">Carboxymethylenebutenolidase</fullName>
    </submittedName>
</protein>
<dbReference type="STRING" id="56193.YP76_00180"/>
<dbReference type="InterPro" id="IPR051049">
    <property type="entry name" value="Dienelactone_hydrolase-like"/>
</dbReference>
<dbReference type="Pfam" id="PF01738">
    <property type="entry name" value="DLH"/>
    <property type="match status" value="1"/>
</dbReference>
<dbReference type="SUPFAM" id="SSF53474">
    <property type="entry name" value="alpha/beta-Hydrolases"/>
    <property type="match status" value="1"/>
</dbReference>
<feature type="region of interest" description="Disordered" evidence="1">
    <location>
        <begin position="1"/>
        <end position="22"/>
    </location>
</feature>
<dbReference type="PATRIC" id="fig|56193.3.peg.39"/>
<dbReference type="InterPro" id="IPR002925">
    <property type="entry name" value="Dienelactn_hydro"/>
</dbReference>
<name>A0A0M3AW77_9SPHN</name>
<dbReference type="RefSeq" id="WP_046761636.1">
    <property type="nucleotide sequence ID" value="NZ_LBIC01000001.1"/>
</dbReference>
<feature type="domain" description="Dienelactone hydrolase" evidence="2">
    <location>
        <begin position="82"/>
        <end position="306"/>
    </location>
</feature>
<dbReference type="InterPro" id="IPR006311">
    <property type="entry name" value="TAT_signal"/>
</dbReference>
<evidence type="ECO:0000313" key="3">
    <source>
        <dbReference type="EMBL" id="KKW93171.1"/>
    </source>
</evidence>
<dbReference type="AlphaFoldDB" id="A0A0M3AW77"/>
<proteinExistence type="predicted"/>
<sequence>MTDTQDQPEYSAPDRLPPDRLAEDRNWIDSTGLDRRRLLVGGAFAAGFAAACRPVSSSAVQTSGDGLKEETVSIRASDGFAMPAFVARPAHAKAAPIIVVVHEIFGVHEWIRDMCRRFAKAGYYAIAPDLFARHGDATSVADFKQLIATIVSKASDAQVLKDIDATYGWAGGHGGDGRRRGITGFCWGGRVVWLYAAHSRELDAGVAFYGRLISEKTDLQPLNVIEQVSALKAPMLGQYGALDKGIPVADVEKMQAALKIAGKAPPDAITVHPGADHGFMADYRPSYNEAAAKAAWQATLGWFGKYVKK</sequence>
<evidence type="ECO:0000256" key="1">
    <source>
        <dbReference type="SAM" id="MobiDB-lite"/>
    </source>
</evidence>
<dbReference type="Proteomes" id="UP000033874">
    <property type="component" value="Unassembled WGS sequence"/>
</dbReference>
<reference evidence="3 4" key="1">
    <citation type="submission" date="2015-04" db="EMBL/GenBank/DDBJ databases">
        <title>Genome sequence of aromatic hydrocarbons-degrading Sphingobium chungbukense DJ77.</title>
        <authorList>
            <person name="Kim Y.-C."/>
            <person name="Chae J.-C."/>
        </authorList>
    </citation>
    <scope>NUCLEOTIDE SEQUENCE [LARGE SCALE GENOMIC DNA]</scope>
    <source>
        <strain evidence="3 4">DJ77</strain>
    </source>
</reference>
<evidence type="ECO:0000259" key="2">
    <source>
        <dbReference type="Pfam" id="PF01738"/>
    </source>
</evidence>
<dbReference type="GO" id="GO:0016787">
    <property type="term" value="F:hydrolase activity"/>
    <property type="evidence" value="ECO:0007669"/>
    <property type="project" value="InterPro"/>
</dbReference>